<dbReference type="InterPro" id="IPR010330">
    <property type="entry name" value="CoiA_nuc"/>
</dbReference>
<organism evidence="3">
    <name type="scientific">Salmonella enterica</name>
    <name type="common">Salmonella choleraesuis</name>
    <dbReference type="NCBI Taxonomy" id="28901"/>
    <lineage>
        <taxon>Bacteria</taxon>
        <taxon>Pseudomonadati</taxon>
        <taxon>Pseudomonadota</taxon>
        <taxon>Gammaproteobacteria</taxon>
        <taxon>Enterobacterales</taxon>
        <taxon>Enterobacteriaceae</taxon>
        <taxon>Salmonella</taxon>
    </lineage>
</organism>
<proteinExistence type="predicted"/>
<evidence type="ECO:0008006" key="4">
    <source>
        <dbReference type="Google" id="ProtNLM"/>
    </source>
</evidence>
<evidence type="ECO:0000313" key="3">
    <source>
        <dbReference type="EMBL" id="HAF8580746.1"/>
    </source>
</evidence>
<evidence type="ECO:0000259" key="2">
    <source>
        <dbReference type="Pfam" id="PF25164"/>
    </source>
</evidence>
<evidence type="ECO:0000259" key="1">
    <source>
        <dbReference type="Pfam" id="PF06054"/>
    </source>
</evidence>
<gene>
    <name evidence="3" type="ORF">G5T75_004728</name>
</gene>
<dbReference type="Pfam" id="PF25164">
    <property type="entry name" value="CoiA_N"/>
    <property type="match status" value="1"/>
</dbReference>
<reference evidence="3" key="2">
    <citation type="submission" date="2020-02" db="EMBL/GenBank/DDBJ databases">
        <authorList>
            <consortium name="NCBI Pathogen Detection Project"/>
        </authorList>
    </citation>
    <scope>NUCLEOTIDE SEQUENCE</scope>
    <source>
        <strain evidence="3">MA.MZ045</strain>
    </source>
</reference>
<sequence length="228" mass="25819">MLTAMHNGKIIIARDAQKPGVFICPECGEPVTLRKGSVKIHHFAHRSTTSCGYGKGESELHMDLKMQVYDSLRTHPDVTEVALEAVVGRVRPDVLATIRGQQVAFEIQVSSLSIEDLYRRTAACAAQDIAMIWILNSPEKTILSLVYRLRKPSAWERWLNTCGLGCLYFWASGGWVRPIRLGNRQHGLQKAPRAHLVDDFEPKRVGGWKKGDFLIPSRFIWNRKKSNR</sequence>
<comment type="caution">
    <text evidence="3">The sequence shown here is derived from an EMBL/GenBank/DDBJ whole genome shotgun (WGS) entry which is preliminary data.</text>
</comment>
<dbReference type="EMBL" id="DAAWNC010000018">
    <property type="protein sequence ID" value="HAF8580746.1"/>
    <property type="molecule type" value="Genomic_DNA"/>
</dbReference>
<dbReference type="AlphaFoldDB" id="A0A754B2I1"/>
<feature type="domain" description="Competence protein CoiA-like N-terminal" evidence="2">
    <location>
        <begin position="18"/>
        <end position="52"/>
    </location>
</feature>
<protein>
    <recommendedName>
        <fullName evidence="4">Competence protein CoiA</fullName>
    </recommendedName>
</protein>
<reference evidence="3" key="1">
    <citation type="journal article" date="2018" name="Genome Biol.">
        <title>SKESA: strategic k-mer extension for scrupulous assemblies.</title>
        <authorList>
            <person name="Souvorov A."/>
            <person name="Agarwala R."/>
            <person name="Lipman D.J."/>
        </authorList>
    </citation>
    <scope>NUCLEOTIDE SEQUENCE</scope>
    <source>
        <strain evidence="3">MA.MZ045</strain>
    </source>
</reference>
<dbReference type="InterPro" id="IPR057253">
    <property type="entry name" value="CoiA-like_N"/>
</dbReference>
<name>A0A754B2I1_SALER</name>
<dbReference type="Pfam" id="PF06054">
    <property type="entry name" value="CoiA_nuc"/>
    <property type="match status" value="1"/>
</dbReference>
<feature type="domain" description="Competence protein CoiA nuclease-like" evidence="1">
    <location>
        <begin position="57"/>
        <end position="137"/>
    </location>
</feature>
<accession>A0A754B2I1</accession>
<dbReference type="RefSeq" id="WP_079791810.1">
    <property type="nucleotide sequence ID" value="NZ_MXLQ01000024.1"/>
</dbReference>